<gene>
    <name evidence="10" type="ORF">JP09_006825</name>
</gene>
<evidence type="ECO:0000313" key="11">
    <source>
        <dbReference type="Proteomes" id="UP000235653"/>
    </source>
</evidence>
<dbReference type="InterPro" id="IPR027469">
    <property type="entry name" value="Cation_efflux_TMD_sf"/>
</dbReference>
<organism evidence="10 11">
    <name type="scientific">Dehalogenimonas etheniformans</name>
    <dbReference type="NCBI Taxonomy" id="1536648"/>
    <lineage>
        <taxon>Bacteria</taxon>
        <taxon>Bacillati</taxon>
        <taxon>Chloroflexota</taxon>
        <taxon>Dehalococcoidia</taxon>
        <taxon>Dehalococcoidales</taxon>
        <taxon>Dehalococcoidaceae</taxon>
        <taxon>Dehalogenimonas</taxon>
    </lineage>
</organism>
<protein>
    <submittedName>
        <fullName evidence="10">Cation transporter</fullName>
    </submittedName>
</protein>
<dbReference type="InterPro" id="IPR050291">
    <property type="entry name" value="CDF_Transporter"/>
</dbReference>
<evidence type="ECO:0000256" key="1">
    <source>
        <dbReference type="ARBA" id="ARBA00004651"/>
    </source>
</evidence>
<keyword evidence="11" id="KW-1185">Reference proteome</keyword>
<dbReference type="Pfam" id="PF16916">
    <property type="entry name" value="ZT_dimer"/>
    <property type="match status" value="1"/>
</dbReference>
<evidence type="ECO:0000256" key="6">
    <source>
        <dbReference type="ARBA" id="ARBA00022989"/>
    </source>
</evidence>
<dbReference type="InterPro" id="IPR002524">
    <property type="entry name" value="Cation_efflux"/>
</dbReference>
<evidence type="ECO:0000259" key="9">
    <source>
        <dbReference type="Pfam" id="PF16916"/>
    </source>
</evidence>
<evidence type="ECO:0000256" key="4">
    <source>
        <dbReference type="ARBA" id="ARBA00022475"/>
    </source>
</evidence>
<dbReference type="GO" id="GO:0005886">
    <property type="term" value="C:plasma membrane"/>
    <property type="evidence" value="ECO:0007669"/>
    <property type="project" value="UniProtKB-SubCell"/>
</dbReference>
<proteinExistence type="inferred from homology"/>
<keyword evidence="4" id="KW-1003">Cell membrane</keyword>
<dbReference type="OrthoDB" id="9806522at2"/>
<evidence type="ECO:0000259" key="8">
    <source>
        <dbReference type="Pfam" id="PF01545"/>
    </source>
</evidence>
<dbReference type="Proteomes" id="UP000235653">
    <property type="component" value="Unassembled WGS sequence"/>
</dbReference>
<keyword evidence="3" id="KW-0813">Transport</keyword>
<dbReference type="RefSeq" id="WP_102331007.1">
    <property type="nucleotide sequence ID" value="NZ_CP058566.2"/>
</dbReference>
<dbReference type="InterPro" id="IPR027470">
    <property type="entry name" value="Cation_efflux_CTD"/>
</dbReference>
<dbReference type="Pfam" id="PF01545">
    <property type="entry name" value="Cation_efflux"/>
    <property type="match status" value="1"/>
</dbReference>
<keyword evidence="6" id="KW-1133">Transmembrane helix</keyword>
<sequence length="303" mass="32832">MSGASRVAAISVGSNSLLIFLKLIVGFVTGSVSILAEAIHSSIDLLAAIIAFFGLRAAGKPADREHQFGHGKWENVSGSVEAVLIFVAAIWIIYEAIKKIMHGVEVELLGWGIAVMAVSVIVNILVSRNLFKQAKVHDSIALEADGQHLRTDVITSLGVLVGLALVQFTGLKILDPIVAIGVALIIVKAAWDILKKSFGGIIDTGLPPEEEKIIVDTLAEHKGQLVDFHEIRTRKSGAERFVDLHLVMPGALSVEEAHKMCDHLEADLKRRLPRLEITLHVEPCDDSCKSCEMSCEARRTETT</sequence>
<keyword evidence="7" id="KW-0472">Membrane</keyword>
<comment type="subcellular location">
    <subcellularLocation>
        <location evidence="1">Cell membrane</location>
        <topology evidence="1">Multi-pass membrane protein</topology>
    </subcellularLocation>
</comment>
<dbReference type="GO" id="GO:0015093">
    <property type="term" value="F:ferrous iron transmembrane transporter activity"/>
    <property type="evidence" value="ECO:0007669"/>
    <property type="project" value="TreeGrafter"/>
</dbReference>
<dbReference type="InterPro" id="IPR058533">
    <property type="entry name" value="Cation_efflux_TM"/>
</dbReference>
<keyword evidence="5" id="KW-0812">Transmembrane</keyword>
<evidence type="ECO:0000256" key="7">
    <source>
        <dbReference type="ARBA" id="ARBA00023136"/>
    </source>
</evidence>
<dbReference type="NCBIfam" id="TIGR01297">
    <property type="entry name" value="CDF"/>
    <property type="match status" value="1"/>
</dbReference>
<dbReference type="Gene3D" id="3.30.70.1350">
    <property type="entry name" value="Cation efflux protein, cytoplasmic domain"/>
    <property type="match status" value="1"/>
</dbReference>
<dbReference type="AlphaFoldDB" id="A0A2P5P6S8"/>
<reference evidence="10 11" key="1">
    <citation type="journal article" date="2017" name="ISME J.">
        <title>Grape pomace compost harbors organohalide-respiring Dehalogenimonas species with novel reductive dehalogenase genes.</title>
        <authorList>
            <person name="Yang Y."/>
            <person name="Higgins S.A."/>
            <person name="Yan J."/>
            <person name="Simsir B."/>
            <person name="Chourey K."/>
            <person name="Iyer R."/>
            <person name="Hettich R.L."/>
            <person name="Baldwin B."/>
            <person name="Ogles D.M."/>
            <person name="Loffler F.E."/>
        </authorList>
    </citation>
    <scope>NUCLEOTIDE SEQUENCE [LARGE SCALE GENOMIC DNA]</scope>
    <source>
        <strain evidence="10 11">GP</strain>
    </source>
</reference>
<dbReference type="Gene3D" id="1.20.1510.10">
    <property type="entry name" value="Cation efflux protein transmembrane domain"/>
    <property type="match status" value="1"/>
</dbReference>
<dbReference type="SUPFAM" id="SSF161111">
    <property type="entry name" value="Cation efflux protein transmembrane domain-like"/>
    <property type="match status" value="1"/>
</dbReference>
<feature type="domain" description="Cation efflux protein transmembrane" evidence="8">
    <location>
        <begin position="10"/>
        <end position="198"/>
    </location>
</feature>
<dbReference type="FunFam" id="3.30.70.1350:FF:000002">
    <property type="entry name" value="Ferrous-iron efflux pump FieF"/>
    <property type="match status" value="1"/>
</dbReference>
<feature type="domain" description="Cation efflux protein cytoplasmic" evidence="9">
    <location>
        <begin position="206"/>
        <end position="284"/>
    </location>
</feature>
<evidence type="ECO:0000313" key="10">
    <source>
        <dbReference type="EMBL" id="PPD57997.1"/>
    </source>
</evidence>
<evidence type="ECO:0000256" key="5">
    <source>
        <dbReference type="ARBA" id="ARBA00022692"/>
    </source>
</evidence>
<evidence type="ECO:0000256" key="3">
    <source>
        <dbReference type="ARBA" id="ARBA00022448"/>
    </source>
</evidence>
<comment type="caution">
    <text evidence="10">The sequence shown here is derived from an EMBL/GenBank/DDBJ whole genome shotgun (WGS) entry which is preliminary data.</text>
</comment>
<dbReference type="PANTHER" id="PTHR43840:SF15">
    <property type="entry name" value="MITOCHONDRIAL METAL TRANSPORTER 1-RELATED"/>
    <property type="match status" value="1"/>
</dbReference>
<dbReference type="PANTHER" id="PTHR43840">
    <property type="entry name" value="MITOCHONDRIAL METAL TRANSPORTER 1-RELATED"/>
    <property type="match status" value="1"/>
</dbReference>
<comment type="similarity">
    <text evidence="2">Belongs to the cation diffusion facilitator (CDF) transporter (TC 2.A.4) family.</text>
</comment>
<name>A0A2P5P6S8_9CHLR</name>
<accession>A0A2P5P6S8</accession>
<dbReference type="GO" id="GO:0015086">
    <property type="term" value="F:cadmium ion transmembrane transporter activity"/>
    <property type="evidence" value="ECO:0007669"/>
    <property type="project" value="TreeGrafter"/>
</dbReference>
<dbReference type="SUPFAM" id="SSF160240">
    <property type="entry name" value="Cation efflux protein cytoplasmic domain-like"/>
    <property type="match status" value="1"/>
</dbReference>
<dbReference type="GO" id="GO:0006882">
    <property type="term" value="P:intracellular zinc ion homeostasis"/>
    <property type="evidence" value="ECO:0007669"/>
    <property type="project" value="TreeGrafter"/>
</dbReference>
<dbReference type="InterPro" id="IPR036837">
    <property type="entry name" value="Cation_efflux_CTD_sf"/>
</dbReference>
<dbReference type="GO" id="GO:0015341">
    <property type="term" value="F:zinc efflux antiporter activity"/>
    <property type="evidence" value="ECO:0007669"/>
    <property type="project" value="TreeGrafter"/>
</dbReference>
<evidence type="ECO:0000256" key="2">
    <source>
        <dbReference type="ARBA" id="ARBA00008114"/>
    </source>
</evidence>
<dbReference type="EMBL" id="JQAN02000010">
    <property type="protein sequence ID" value="PPD57997.1"/>
    <property type="molecule type" value="Genomic_DNA"/>
</dbReference>
<dbReference type="FunFam" id="1.20.1510.10:FF:000006">
    <property type="entry name" value="Divalent cation efflux transporter"/>
    <property type="match status" value="1"/>
</dbReference>